<dbReference type="PROSITE" id="PS50268">
    <property type="entry name" value="CADHERIN_2"/>
    <property type="match status" value="2"/>
</dbReference>
<sequence length="560" mass="62332">MKFVTGSEEVALVMHMSLYIEARDGGIPIQSREAVALIDIEPGDVVTLSGMQSTFDAVPSGDKMQFSQRNYSISISESVHPPHLLLILPVLNTSENERFMSCSIISGNYEEAFNISLSPKDNCELRIQTQVDRETMESYQLNVTVQTEQGVDHATVHVTILDANDNAPKFIYDNDEYNTYFAALPDGASLLTHVVTVKADDPDLENNSAVVYSLDSSSKDSKFFMCSLAGEIRTKMSVSEMVEGSRKSHFTFQVIGCDSPVTGKKLCSKAEVSVNIIADSNRFILLALSTEPQHLRFNRKKMAKVLQEFTEPCKLLLLERTEEILDSINKTRYINMLWYAVNPVTKRSCRVEEYGKLFDNSTIKLVAAKLKPHIVIGKIYNNLKTDRSVLSKNMLFFTNFKTPEKAMIALAIIVVVGALIAICAICISYIHHLLKRHSKRDYPNISQIPKLGAIFITGPAAGSSHDMLYETQMLEMPIREEDSMIKTLGTGLSTAAQGINSCDLNYAQNYQNCVQDSLADEGNFSTEESIIRGVSGQKRKLKGIVIPAPDYPMDQKKSVL</sequence>
<evidence type="ECO:0000256" key="6">
    <source>
        <dbReference type="ARBA" id="ARBA00023136"/>
    </source>
</evidence>
<dbReference type="CDD" id="cd11304">
    <property type="entry name" value="Cadherin_repeat"/>
    <property type="match status" value="2"/>
</dbReference>
<evidence type="ECO:0000256" key="5">
    <source>
        <dbReference type="ARBA" id="ARBA00022989"/>
    </source>
</evidence>
<dbReference type="PROSITE" id="PS00232">
    <property type="entry name" value="CADHERIN_1"/>
    <property type="match status" value="1"/>
</dbReference>
<feature type="domain" description="Cadherin" evidence="9">
    <location>
        <begin position="176"/>
        <end position="294"/>
    </location>
</feature>
<dbReference type="InterPro" id="IPR002126">
    <property type="entry name" value="Cadherin-like_dom"/>
</dbReference>
<dbReference type="InterPro" id="IPR020894">
    <property type="entry name" value="Cadherin_CS"/>
</dbReference>
<dbReference type="Proteomes" id="UP000887581">
    <property type="component" value="Unplaced"/>
</dbReference>
<dbReference type="InterPro" id="IPR015919">
    <property type="entry name" value="Cadherin-like_sf"/>
</dbReference>
<dbReference type="PANTHER" id="PTHR24026:SF135">
    <property type="entry name" value="CADHERIN DOMAIN-CONTAINING PROTEIN"/>
    <property type="match status" value="1"/>
</dbReference>
<dbReference type="AlphaFoldDB" id="A0A915PWV2"/>
<keyword evidence="3" id="KW-0677">Repeat</keyword>
<evidence type="ECO:0000256" key="7">
    <source>
        <dbReference type="PROSITE-ProRule" id="PRU00043"/>
    </source>
</evidence>
<name>A0A915PWV2_9BILA</name>
<keyword evidence="5 8" id="KW-1133">Transmembrane helix</keyword>
<comment type="subcellular location">
    <subcellularLocation>
        <location evidence="1">Membrane</location>
    </subcellularLocation>
</comment>
<dbReference type="GO" id="GO:0005886">
    <property type="term" value="C:plasma membrane"/>
    <property type="evidence" value="ECO:0007669"/>
    <property type="project" value="InterPro"/>
</dbReference>
<keyword evidence="4 7" id="KW-0106">Calcium</keyword>
<keyword evidence="6 8" id="KW-0472">Membrane</keyword>
<keyword evidence="10" id="KW-1185">Reference proteome</keyword>
<protein>
    <submittedName>
        <fullName evidence="11">Cadherin domain-containing protein</fullName>
    </submittedName>
</protein>
<evidence type="ECO:0000256" key="4">
    <source>
        <dbReference type="ARBA" id="ARBA00022837"/>
    </source>
</evidence>
<dbReference type="SUPFAM" id="SSF49313">
    <property type="entry name" value="Cadherin-like"/>
    <property type="match status" value="2"/>
</dbReference>
<dbReference type="GO" id="GO:0007156">
    <property type="term" value="P:homophilic cell adhesion via plasma membrane adhesion molecules"/>
    <property type="evidence" value="ECO:0007669"/>
    <property type="project" value="InterPro"/>
</dbReference>
<dbReference type="GO" id="GO:0005509">
    <property type="term" value="F:calcium ion binding"/>
    <property type="evidence" value="ECO:0007669"/>
    <property type="project" value="UniProtKB-UniRule"/>
</dbReference>
<feature type="domain" description="Cadherin" evidence="9">
    <location>
        <begin position="67"/>
        <end position="170"/>
    </location>
</feature>
<dbReference type="WBParaSite" id="sdigi.contig312.g7340.t1">
    <property type="protein sequence ID" value="sdigi.contig312.g7340.t1"/>
    <property type="gene ID" value="sdigi.contig312.g7340"/>
</dbReference>
<evidence type="ECO:0000256" key="8">
    <source>
        <dbReference type="SAM" id="Phobius"/>
    </source>
</evidence>
<dbReference type="PANTHER" id="PTHR24026">
    <property type="entry name" value="FAT ATYPICAL CADHERIN-RELATED"/>
    <property type="match status" value="1"/>
</dbReference>
<evidence type="ECO:0000313" key="10">
    <source>
        <dbReference type="Proteomes" id="UP000887581"/>
    </source>
</evidence>
<evidence type="ECO:0000259" key="9">
    <source>
        <dbReference type="PROSITE" id="PS50268"/>
    </source>
</evidence>
<dbReference type="PRINTS" id="PR00205">
    <property type="entry name" value="CADHERIN"/>
</dbReference>
<dbReference type="SMART" id="SM00112">
    <property type="entry name" value="CA"/>
    <property type="match status" value="2"/>
</dbReference>
<reference evidence="11" key="1">
    <citation type="submission" date="2022-11" db="UniProtKB">
        <authorList>
            <consortium name="WormBaseParasite"/>
        </authorList>
    </citation>
    <scope>IDENTIFICATION</scope>
</reference>
<organism evidence="10 11">
    <name type="scientific">Setaria digitata</name>
    <dbReference type="NCBI Taxonomy" id="48799"/>
    <lineage>
        <taxon>Eukaryota</taxon>
        <taxon>Metazoa</taxon>
        <taxon>Ecdysozoa</taxon>
        <taxon>Nematoda</taxon>
        <taxon>Chromadorea</taxon>
        <taxon>Rhabditida</taxon>
        <taxon>Spirurina</taxon>
        <taxon>Spiruromorpha</taxon>
        <taxon>Filarioidea</taxon>
        <taxon>Setariidae</taxon>
        <taxon>Setaria</taxon>
    </lineage>
</organism>
<dbReference type="Gene3D" id="2.60.40.60">
    <property type="entry name" value="Cadherins"/>
    <property type="match status" value="2"/>
</dbReference>
<keyword evidence="2 8" id="KW-0812">Transmembrane</keyword>
<feature type="transmembrane region" description="Helical" evidence="8">
    <location>
        <begin position="406"/>
        <end position="430"/>
    </location>
</feature>
<proteinExistence type="predicted"/>
<evidence type="ECO:0000256" key="3">
    <source>
        <dbReference type="ARBA" id="ARBA00022737"/>
    </source>
</evidence>
<accession>A0A915PWV2</accession>
<evidence type="ECO:0000256" key="1">
    <source>
        <dbReference type="ARBA" id="ARBA00004370"/>
    </source>
</evidence>
<evidence type="ECO:0000313" key="11">
    <source>
        <dbReference type="WBParaSite" id="sdigi.contig312.g7340.t1"/>
    </source>
</evidence>
<evidence type="ECO:0000256" key="2">
    <source>
        <dbReference type="ARBA" id="ARBA00022692"/>
    </source>
</evidence>